<feature type="region of interest" description="Disordered" evidence="1">
    <location>
        <begin position="322"/>
        <end position="345"/>
    </location>
</feature>
<dbReference type="KEGG" id="nfr:ERS450000_04325"/>
<dbReference type="RefSeq" id="WP_082668777.1">
    <property type="nucleotide sequence ID" value="NZ_CP031418.1"/>
</dbReference>
<protein>
    <submittedName>
        <fullName evidence="2">Uncharacterized protein</fullName>
    </submittedName>
</protein>
<evidence type="ECO:0000313" key="3">
    <source>
        <dbReference type="Proteomes" id="UP000057820"/>
    </source>
</evidence>
<name>A0A0H5PFE5_NOCFR</name>
<proteinExistence type="predicted"/>
<feature type="compositionally biased region" description="Low complexity" evidence="1">
    <location>
        <begin position="334"/>
        <end position="345"/>
    </location>
</feature>
<dbReference type="AlphaFoldDB" id="A0A0H5PFE5"/>
<organism evidence="2 3">
    <name type="scientific">Nocardia farcinica</name>
    <dbReference type="NCBI Taxonomy" id="37329"/>
    <lineage>
        <taxon>Bacteria</taxon>
        <taxon>Bacillati</taxon>
        <taxon>Actinomycetota</taxon>
        <taxon>Actinomycetes</taxon>
        <taxon>Mycobacteriales</taxon>
        <taxon>Nocardiaceae</taxon>
        <taxon>Nocardia</taxon>
    </lineage>
</organism>
<keyword evidence="2" id="KW-0614">Plasmid</keyword>
<geneLocation type="plasmid" evidence="2">
    <name>2</name>
</geneLocation>
<evidence type="ECO:0000256" key="1">
    <source>
        <dbReference type="SAM" id="MobiDB-lite"/>
    </source>
</evidence>
<gene>
    <name evidence="2" type="ORF">ERS450000_04325</name>
</gene>
<sequence length="345" mass="36150">MPDTVQLRRVESDLWAITPPGAPSVLDPAPALDTLVLEVVGGHLSWSLLSGSRVPAAVLHDLDAAQDWLWAVYGEPVAVAAASVAPPGAGDGPPVTLTAEPARPGILRAAWRLAYAHWAARWWPASTVDGIPALDQRLLDEEITTLTDDCDLLVDGADAQPPVRESTPVPVTARAEDYALAAGAATGDPGGALTFGRGSGGWDWRRCPPGLLDASEHAVSWELTRAAGRTLVRVRAVAAPGLSGAVPVHLRPHARVDTGHEAVDIALELVGDTWSGSADTDAETVSSVRVYVPGVGPAIDDESGSVARERIRAFARNRLHRAAPAADDDRPLRAELAAAAEDTDF</sequence>
<dbReference type="EMBL" id="LN868939">
    <property type="protein sequence ID" value="CRY81271.1"/>
    <property type="molecule type" value="Genomic_DNA"/>
</dbReference>
<reference evidence="3" key="1">
    <citation type="submission" date="2015-03" db="EMBL/GenBank/DDBJ databases">
        <authorList>
            <consortium name="Pathogen Informatics"/>
        </authorList>
    </citation>
    <scope>NUCLEOTIDE SEQUENCE [LARGE SCALE GENOMIC DNA]</scope>
    <source>
        <strain evidence="3">NCTC11134</strain>
        <plasmid evidence="3">2</plasmid>
    </source>
</reference>
<accession>A0A0H5PFE5</accession>
<dbReference type="Proteomes" id="UP000057820">
    <property type="component" value="Plasmid 2"/>
</dbReference>
<evidence type="ECO:0000313" key="2">
    <source>
        <dbReference type="EMBL" id="CRY81271.1"/>
    </source>
</evidence>